<keyword evidence="2" id="KW-0812">Transmembrane</keyword>
<protein>
    <recommendedName>
        <fullName evidence="5">DUF2530 domain-containing protein</fullName>
    </recommendedName>
</protein>
<comment type="caution">
    <text evidence="3">The sequence shown here is derived from an EMBL/GenBank/DDBJ whole genome shotgun (WGS) entry which is preliminary data.</text>
</comment>
<organism evidence="3 4">
    <name type="scientific">Serinicoccus chungangensis</name>
    <dbReference type="NCBI Taxonomy" id="767452"/>
    <lineage>
        <taxon>Bacteria</taxon>
        <taxon>Bacillati</taxon>
        <taxon>Actinomycetota</taxon>
        <taxon>Actinomycetes</taxon>
        <taxon>Micrococcales</taxon>
        <taxon>Ornithinimicrobiaceae</taxon>
        <taxon>Serinicoccus</taxon>
    </lineage>
</organism>
<evidence type="ECO:0008006" key="5">
    <source>
        <dbReference type="Google" id="ProtNLM"/>
    </source>
</evidence>
<feature type="region of interest" description="Disordered" evidence="1">
    <location>
        <begin position="1"/>
        <end position="23"/>
    </location>
</feature>
<dbReference type="AlphaFoldDB" id="A0A0W8I281"/>
<keyword evidence="2" id="KW-1133">Transmembrane helix</keyword>
<dbReference type="RefSeq" id="WP_058892061.1">
    <property type="nucleotide sequence ID" value="NZ_LQBL01000031.1"/>
</dbReference>
<dbReference type="EMBL" id="LQBL01000031">
    <property type="protein sequence ID" value="KUG51765.1"/>
    <property type="molecule type" value="Genomic_DNA"/>
</dbReference>
<evidence type="ECO:0000313" key="3">
    <source>
        <dbReference type="EMBL" id="KUG51765.1"/>
    </source>
</evidence>
<evidence type="ECO:0000256" key="1">
    <source>
        <dbReference type="SAM" id="MobiDB-lite"/>
    </source>
</evidence>
<feature type="transmembrane region" description="Helical" evidence="2">
    <location>
        <begin position="64"/>
        <end position="83"/>
    </location>
</feature>
<feature type="transmembrane region" description="Helical" evidence="2">
    <location>
        <begin position="36"/>
        <end position="58"/>
    </location>
</feature>
<dbReference type="Proteomes" id="UP000054837">
    <property type="component" value="Unassembled WGS sequence"/>
</dbReference>
<keyword evidence="4" id="KW-1185">Reference proteome</keyword>
<gene>
    <name evidence="3" type="ORF">AVL62_07340</name>
</gene>
<reference evidence="3 4" key="1">
    <citation type="submission" date="2015-12" db="EMBL/GenBank/DDBJ databases">
        <title>Serinicoccus chungangenesis strain CD08_5 genome sequencing and assembly.</title>
        <authorList>
            <person name="Chander A.M."/>
            <person name="Kaur G."/>
            <person name="Nair G.R."/>
            <person name="Dhawan D.K."/>
            <person name="Kochhar R.K."/>
            <person name="Mayilraj S."/>
            <person name="Bhadada S.K."/>
        </authorList>
    </citation>
    <scope>NUCLEOTIDE SEQUENCE [LARGE SCALE GENOMIC DNA]</scope>
    <source>
        <strain evidence="3 4">CD08_5</strain>
    </source>
</reference>
<sequence length="93" mass="9845">MSTGPQHADDDPGAAGRGGSLAPLHPPEVPLRTITLVRWGILAWGVVLLVLLVVPTLRSGERDWWVWVPVAGIVGGLLGYAYLRRGKGNAAEA</sequence>
<proteinExistence type="predicted"/>
<evidence type="ECO:0000313" key="4">
    <source>
        <dbReference type="Proteomes" id="UP000054837"/>
    </source>
</evidence>
<accession>A0A0W8I281</accession>
<name>A0A0W8I281_9MICO</name>
<keyword evidence="2" id="KW-0472">Membrane</keyword>
<evidence type="ECO:0000256" key="2">
    <source>
        <dbReference type="SAM" id="Phobius"/>
    </source>
</evidence>